<evidence type="ECO:0000256" key="7">
    <source>
        <dbReference type="ARBA" id="ARBA00023136"/>
    </source>
</evidence>
<feature type="transmembrane region" description="Helical" evidence="8">
    <location>
        <begin position="213"/>
        <end position="232"/>
    </location>
</feature>
<dbReference type="GO" id="GO:0005886">
    <property type="term" value="C:plasma membrane"/>
    <property type="evidence" value="ECO:0007669"/>
    <property type="project" value="UniProtKB-SubCell"/>
</dbReference>
<comment type="subcellular location">
    <subcellularLocation>
        <location evidence="8">Cell membrane</location>
        <topology evidence="8">Multi-pass membrane protein</topology>
    </subcellularLocation>
    <subcellularLocation>
        <location evidence="1">Endomembrane system</location>
        <topology evidence="1">Multi-pass membrane protein</topology>
    </subcellularLocation>
</comment>
<evidence type="ECO:0000313" key="9">
    <source>
        <dbReference type="EMBL" id="EFX42087.1"/>
    </source>
</evidence>
<comment type="similarity">
    <text evidence="2 8">Belongs to the NiCoT transporter (TC 2.A.52) family.</text>
</comment>
<gene>
    <name evidence="9" type="primary">nixA</name>
    <name evidence="9" type="ORF">HSUHS5_0474</name>
</gene>
<dbReference type="PANTHER" id="PTHR31611">
    <property type="entry name" value="HIGH-AFFINITY NICKEL TRANSPORT PROTEIN NIC1"/>
    <property type="match status" value="1"/>
</dbReference>
<evidence type="ECO:0000256" key="4">
    <source>
        <dbReference type="ARBA" id="ARBA00022596"/>
    </source>
</evidence>
<feature type="transmembrane region" description="Helical" evidence="8">
    <location>
        <begin position="114"/>
        <end position="137"/>
    </location>
</feature>
<feature type="transmembrane region" description="Helical" evidence="8">
    <location>
        <begin position="253"/>
        <end position="273"/>
    </location>
</feature>
<dbReference type="EMBL" id="ADHO01000077">
    <property type="protein sequence ID" value="EFX42087.1"/>
    <property type="molecule type" value="Genomic_DNA"/>
</dbReference>
<evidence type="ECO:0000256" key="8">
    <source>
        <dbReference type="RuleBase" id="RU362101"/>
    </source>
</evidence>
<dbReference type="PANTHER" id="PTHR31611:SF0">
    <property type="entry name" value="HIGH-AFFINITY NICKEL TRANSPORT PROTEIN NIC1"/>
    <property type="match status" value="1"/>
</dbReference>
<dbReference type="Pfam" id="PF03824">
    <property type="entry name" value="NicO"/>
    <property type="match status" value="1"/>
</dbReference>
<dbReference type="InterPro" id="IPR004688">
    <property type="entry name" value="Ni/Co_transpt"/>
</dbReference>
<keyword evidence="7 8" id="KW-0472">Membrane</keyword>
<feature type="transmembrane region" description="Helical" evidence="8">
    <location>
        <begin position="302"/>
        <end position="321"/>
    </location>
</feature>
<dbReference type="InterPro" id="IPR011541">
    <property type="entry name" value="Ni/Co_transpt_high_affinity"/>
</dbReference>
<accession>E7G3F3</accession>
<evidence type="ECO:0000256" key="1">
    <source>
        <dbReference type="ARBA" id="ARBA00004127"/>
    </source>
</evidence>
<evidence type="ECO:0000313" key="10">
    <source>
        <dbReference type="Proteomes" id="UP000054093"/>
    </source>
</evidence>
<protein>
    <recommendedName>
        <fullName evidence="8">Nickel/cobalt efflux system</fullName>
    </recommendedName>
</protein>
<evidence type="ECO:0000256" key="3">
    <source>
        <dbReference type="ARBA" id="ARBA00022448"/>
    </source>
</evidence>
<organism evidence="9 10">
    <name type="scientific">Helicobacter suis HS5</name>
    <dbReference type="NCBI Taxonomy" id="710394"/>
    <lineage>
        <taxon>Bacteria</taxon>
        <taxon>Pseudomonadati</taxon>
        <taxon>Campylobacterota</taxon>
        <taxon>Epsilonproteobacteria</taxon>
        <taxon>Campylobacterales</taxon>
        <taxon>Helicobacteraceae</taxon>
        <taxon>Helicobacter</taxon>
    </lineage>
</organism>
<reference evidence="9 10" key="1">
    <citation type="journal article" date="2011" name="Vet. Res.">
        <title>Genome sequence of Helicobacter suis supports its role in gastric pathology.</title>
        <authorList>
            <person name="Vermoote M."/>
            <person name="Vandekerckhove T.T."/>
            <person name="Flahou B."/>
            <person name="Pasmans F."/>
            <person name="Smet A."/>
            <person name="De Groote D."/>
            <person name="Van Criekinge W."/>
            <person name="Ducatelle R."/>
            <person name="Haesebrouck F."/>
        </authorList>
    </citation>
    <scope>NUCLEOTIDE SEQUENCE [LARGE SCALE GENOMIC DNA]</scope>
    <source>
        <strain evidence="9 10">HS5</strain>
    </source>
</reference>
<feature type="transmembrane region" description="Helical" evidence="8">
    <location>
        <begin position="172"/>
        <end position="193"/>
    </location>
</feature>
<keyword evidence="4" id="KW-0533">Nickel</keyword>
<feature type="transmembrane region" description="Helical" evidence="8">
    <location>
        <begin position="12"/>
        <end position="30"/>
    </location>
</feature>
<proteinExistence type="inferred from homology"/>
<sequence>MRLYSVYSWLPYALGIVFLHVLGVGLLILANEPHFYSLAMTAYLLGSRHAFDADHIACIDNTIRKLSQQKQNAMGVGFYFSMGHSSVVILSIVISAFAIGWFEGHVPAFKEVGSIIGTLVSGLFLIIVGLLNTFILMDLFKVFKQQNNHYDQEALEALLQERGLINRFFKPLFVFISKSWHIYPIGFLFGLGFDTASEIALLALSGAALKTSIMGMLALPICFAAGMSLLDTCDGIFMVKAYDWAFKTPLRKIYYNITITALSVLVALVIGGVELFQVLSQKMHWEFHGVLGYLQNLDFGHLGYYLVGMFVLVWAISYGIWRFGKIEQKWGQSNKIDH</sequence>
<name>E7G3F3_9HELI</name>
<keyword evidence="5 8" id="KW-0812">Transmembrane</keyword>
<keyword evidence="6 8" id="KW-1133">Transmembrane helix</keyword>
<keyword evidence="3 8" id="KW-0813">Transport</keyword>
<comment type="caution">
    <text evidence="9">The sequence shown here is derived from an EMBL/GenBank/DDBJ whole genome shotgun (WGS) entry which is preliminary data.</text>
</comment>
<dbReference type="Proteomes" id="UP000054093">
    <property type="component" value="Unassembled WGS sequence"/>
</dbReference>
<dbReference type="GO" id="GO:0015099">
    <property type="term" value="F:nickel cation transmembrane transporter activity"/>
    <property type="evidence" value="ECO:0007669"/>
    <property type="project" value="UniProtKB-UniRule"/>
</dbReference>
<evidence type="ECO:0000256" key="2">
    <source>
        <dbReference type="ARBA" id="ARBA00010892"/>
    </source>
</evidence>
<feature type="transmembrane region" description="Helical" evidence="8">
    <location>
        <begin position="76"/>
        <end position="102"/>
    </location>
</feature>
<evidence type="ECO:0000256" key="5">
    <source>
        <dbReference type="ARBA" id="ARBA00022692"/>
    </source>
</evidence>
<dbReference type="NCBIfam" id="TIGR00802">
    <property type="entry name" value="nico"/>
    <property type="match status" value="1"/>
</dbReference>
<dbReference type="AlphaFoldDB" id="E7G3F3"/>
<evidence type="ECO:0000256" key="6">
    <source>
        <dbReference type="ARBA" id="ARBA00022989"/>
    </source>
</evidence>
<dbReference type="GO" id="GO:0012505">
    <property type="term" value="C:endomembrane system"/>
    <property type="evidence" value="ECO:0007669"/>
    <property type="project" value="UniProtKB-SubCell"/>
</dbReference>